<dbReference type="Proteomes" id="UP000607197">
    <property type="component" value="Unassembled WGS sequence"/>
</dbReference>
<dbReference type="RefSeq" id="WP_188980714.1">
    <property type="nucleotide sequence ID" value="NZ_BMPG01000006.1"/>
</dbReference>
<dbReference type="OrthoDB" id="71082at2157"/>
<evidence type="ECO:0008006" key="5">
    <source>
        <dbReference type="Google" id="ProtNLM"/>
    </source>
</evidence>
<evidence type="ECO:0000256" key="2">
    <source>
        <dbReference type="SAM" id="Phobius"/>
    </source>
</evidence>
<dbReference type="EMBL" id="BMPG01000006">
    <property type="protein sequence ID" value="GGL71603.1"/>
    <property type="molecule type" value="Genomic_DNA"/>
</dbReference>
<name>A0A830F7R4_9EURY</name>
<evidence type="ECO:0000256" key="1">
    <source>
        <dbReference type="SAM" id="MobiDB-lite"/>
    </source>
</evidence>
<sequence>MAIHVGVLLAVAGLAVFHSLEPGHAWPVAGIWALNQEHKWRSGVASGLMLSLGHILAAGLFLGVFSAITSVFPLARFTSAIRILAGLALFYLAYRLYTHSHDHEHGEDDHHEHGHGHNHEHGEDDHTHNDHGHDHEHDHGMFSGALEQFQIGSGTGLWGVAAFAFLLGLVHEEGYALVGFCAGTFDCLSIALVYSVCIVLTITTLVVLTVATAARFAERLEGLADYLPAVSAFILGFTGTVFILEGLGLLHVLP</sequence>
<keyword evidence="2" id="KW-0812">Transmembrane</keyword>
<evidence type="ECO:0000313" key="4">
    <source>
        <dbReference type="Proteomes" id="UP000607197"/>
    </source>
</evidence>
<feature type="transmembrane region" description="Helical" evidence="2">
    <location>
        <begin position="191"/>
        <end position="214"/>
    </location>
</feature>
<feature type="region of interest" description="Disordered" evidence="1">
    <location>
        <begin position="104"/>
        <end position="137"/>
    </location>
</feature>
<evidence type="ECO:0000313" key="3">
    <source>
        <dbReference type="EMBL" id="GGL71603.1"/>
    </source>
</evidence>
<dbReference type="AlphaFoldDB" id="A0A830F7R4"/>
<proteinExistence type="predicted"/>
<organism evidence="3 4">
    <name type="scientific">Halocalculus aciditolerans</name>
    <dbReference type="NCBI Taxonomy" id="1383812"/>
    <lineage>
        <taxon>Archaea</taxon>
        <taxon>Methanobacteriati</taxon>
        <taxon>Methanobacteriota</taxon>
        <taxon>Stenosarchaea group</taxon>
        <taxon>Halobacteria</taxon>
        <taxon>Halobacteriales</taxon>
        <taxon>Halobacteriaceae</taxon>
        <taxon>Halocalculus</taxon>
    </lineage>
</organism>
<reference evidence="3" key="1">
    <citation type="journal article" date="2014" name="Int. J. Syst. Evol. Microbiol.">
        <title>Complete genome sequence of Corynebacterium casei LMG S-19264T (=DSM 44701T), isolated from a smear-ripened cheese.</title>
        <authorList>
            <consortium name="US DOE Joint Genome Institute (JGI-PGF)"/>
            <person name="Walter F."/>
            <person name="Albersmeier A."/>
            <person name="Kalinowski J."/>
            <person name="Ruckert C."/>
        </authorList>
    </citation>
    <scope>NUCLEOTIDE SEQUENCE</scope>
    <source>
        <strain evidence="3">JCM 19596</strain>
    </source>
</reference>
<keyword evidence="4" id="KW-1185">Reference proteome</keyword>
<accession>A0A830F7R4</accession>
<feature type="transmembrane region" description="Helical" evidence="2">
    <location>
        <begin position="49"/>
        <end position="72"/>
    </location>
</feature>
<feature type="transmembrane region" description="Helical" evidence="2">
    <location>
        <begin position="79"/>
        <end position="97"/>
    </location>
</feature>
<comment type="caution">
    <text evidence="3">The sequence shown here is derived from an EMBL/GenBank/DDBJ whole genome shotgun (WGS) entry which is preliminary data.</text>
</comment>
<keyword evidence="2" id="KW-0472">Membrane</keyword>
<feature type="transmembrane region" description="Helical" evidence="2">
    <location>
        <begin position="149"/>
        <end position="170"/>
    </location>
</feature>
<reference evidence="3" key="2">
    <citation type="submission" date="2020-09" db="EMBL/GenBank/DDBJ databases">
        <authorList>
            <person name="Sun Q."/>
            <person name="Ohkuma M."/>
        </authorList>
    </citation>
    <scope>NUCLEOTIDE SEQUENCE</scope>
    <source>
        <strain evidence="3">JCM 19596</strain>
    </source>
</reference>
<gene>
    <name evidence="3" type="ORF">GCM10009039_32080</name>
</gene>
<protein>
    <recommendedName>
        <fullName evidence="5">Nickel/cobalt efflux system</fullName>
    </recommendedName>
</protein>
<keyword evidence="2" id="KW-1133">Transmembrane helix</keyword>
<feature type="transmembrane region" description="Helical" evidence="2">
    <location>
        <begin position="226"/>
        <end position="253"/>
    </location>
</feature>